<dbReference type="Proteomes" id="UP001445076">
    <property type="component" value="Unassembled WGS sequence"/>
</dbReference>
<sequence length="172" mass="19159">ATATYLKMNYFLSPAASEYKLSGHVGETDAFIALLQYIKEYFKNKQGGVFVDLGAGDGEYHSLTLQLEKNLGWTGLLVEPNPRLYKMLLRKGRKAMVTNACLSPFSYPTMLTLSHPRVEEGASNEVEILGLTKLEQLWTKDNGTQYEVFEAQSIPLENLVYAAGITTTIDLL</sequence>
<dbReference type="AlphaFoldDB" id="A0AAW0YAC4"/>
<evidence type="ECO:0000313" key="1">
    <source>
        <dbReference type="EMBL" id="KAK8748371.1"/>
    </source>
</evidence>
<dbReference type="GO" id="GO:0006888">
    <property type="term" value="P:endoplasmic reticulum to Golgi vesicle-mediated transport"/>
    <property type="evidence" value="ECO:0007669"/>
    <property type="project" value="TreeGrafter"/>
</dbReference>
<organism evidence="1 2">
    <name type="scientific">Cherax quadricarinatus</name>
    <name type="common">Australian red claw crayfish</name>
    <dbReference type="NCBI Taxonomy" id="27406"/>
    <lineage>
        <taxon>Eukaryota</taxon>
        <taxon>Metazoa</taxon>
        <taxon>Ecdysozoa</taxon>
        <taxon>Arthropoda</taxon>
        <taxon>Crustacea</taxon>
        <taxon>Multicrustacea</taxon>
        <taxon>Malacostraca</taxon>
        <taxon>Eumalacostraca</taxon>
        <taxon>Eucarida</taxon>
        <taxon>Decapoda</taxon>
        <taxon>Pleocyemata</taxon>
        <taxon>Astacidea</taxon>
        <taxon>Parastacoidea</taxon>
        <taxon>Parastacidae</taxon>
        <taxon>Cherax</taxon>
    </lineage>
</organism>
<dbReference type="GO" id="GO:0016197">
    <property type="term" value="P:endosomal transport"/>
    <property type="evidence" value="ECO:0007669"/>
    <property type="project" value="TreeGrafter"/>
</dbReference>
<dbReference type="PANTHER" id="PTHR34009:SF2">
    <property type="entry name" value="PROTEIN STAR"/>
    <property type="match status" value="1"/>
</dbReference>
<name>A0AAW0YAC4_CHEQU</name>
<dbReference type="GO" id="GO:0005886">
    <property type="term" value="C:plasma membrane"/>
    <property type="evidence" value="ECO:0007669"/>
    <property type="project" value="TreeGrafter"/>
</dbReference>
<comment type="caution">
    <text evidence="1">The sequence shown here is derived from an EMBL/GenBank/DDBJ whole genome shotgun (WGS) entry which is preliminary data.</text>
</comment>
<proteinExistence type="predicted"/>
<keyword evidence="2" id="KW-1185">Reference proteome</keyword>
<dbReference type="InterPro" id="IPR053202">
    <property type="entry name" value="EGF_Rcpt_Signaling_Reg"/>
</dbReference>
<reference evidence="1 2" key="1">
    <citation type="journal article" date="2024" name="BMC Genomics">
        <title>Genome assembly of redclaw crayfish (Cherax quadricarinatus) provides insights into its immune adaptation and hypoxia tolerance.</title>
        <authorList>
            <person name="Liu Z."/>
            <person name="Zheng J."/>
            <person name="Li H."/>
            <person name="Fang K."/>
            <person name="Wang S."/>
            <person name="He J."/>
            <person name="Zhou D."/>
            <person name="Weng S."/>
            <person name="Chi M."/>
            <person name="Gu Z."/>
            <person name="He J."/>
            <person name="Li F."/>
            <person name="Wang M."/>
        </authorList>
    </citation>
    <scope>NUCLEOTIDE SEQUENCE [LARGE SCALE GENOMIC DNA]</scope>
    <source>
        <strain evidence="1">ZL_2023a</strain>
    </source>
</reference>
<gene>
    <name evidence="1" type="ORF">OTU49_016103</name>
</gene>
<feature type="non-terminal residue" evidence="1">
    <location>
        <position position="1"/>
    </location>
</feature>
<dbReference type="GO" id="GO:0005794">
    <property type="term" value="C:Golgi apparatus"/>
    <property type="evidence" value="ECO:0007669"/>
    <property type="project" value="TreeGrafter"/>
</dbReference>
<dbReference type="SUPFAM" id="SSF53335">
    <property type="entry name" value="S-adenosyl-L-methionine-dependent methyltransferases"/>
    <property type="match status" value="1"/>
</dbReference>
<dbReference type="InterPro" id="IPR029063">
    <property type="entry name" value="SAM-dependent_MTases_sf"/>
</dbReference>
<dbReference type="GO" id="GO:0005789">
    <property type="term" value="C:endoplasmic reticulum membrane"/>
    <property type="evidence" value="ECO:0007669"/>
    <property type="project" value="TreeGrafter"/>
</dbReference>
<dbReference type="EMBL" id="JARKIK010000012">
    <property type="protein sequence ID" value="KAK8748371.1"/>
    <property type="molecule type" value="Genomic_DNA"/>
</dbReference>
<accession>A0AAW0YAC4</accession>
<dbReference type="Gene3D" id="3.40.50.150">
    <property type="entry name" value="Vaccinia Virus protein VP39"/>
    <property type="match status" value="1"/>
</dbReference>
<dbReference type="PANTHER" id="PTHR34009">
    <property type="entry name" value="PROTEIN STAR"/>
    <property type="match status" value="1"/>
</dbReference>
<protein>
    <submittedName>
        <fullName evidence="1">Uncharacterized protein</fullName>
    </submittedName>
</protein>
<evidence type="ECO:0000313" key="2">
    <source>
        <dbReference type="Proteomes" id="UP001445076"/>
    </source>
</evidence>
<dbReference type="GO" id="GO:0031902">
    <property type="term" value="C:late endosome membrane"/>
    <property type="evidence" value="ECO:0007669"/>
    <property type="project" value="TreeGrafter"/>
</dbReference>
<feature type="non-terminal residue" evidence="1">
    <location>
        <position position="172"/>
    </location>
</feature>